<proteinExistence type="predicted"/>
<sequence>MSGRSWTRARLLSSRPKAVDSGIRNAQASSATSDRRVNAGLNALPPSSRSLQTRAASIATTRAAACTAIARSMAVTASMSAPSSSRWTAAAVSG</sequence>
<gene>
    <name evidence="2" type="ORF">SAMN05216282_102137</name>
</gene>
<accession>A0A1G8YGX2</accession>
<keyword evidence="3" id="KW-1185">Reference proteome</keyword>
<feature type="region of interest" description="Disordered" evidence="1">
    <location>
        <begin position="1"/>
        <end position="35"/>
    </location>
</feature>
<name>A0A1G8YGX2_9MICO</name>
<protein>
    <submittedName>
        <fullName evidence="2">Uncharacterized protein</fullName>
    </submittedName>
</protein>
<dbReference type="AlphaFoldDB" id="A0A1G8YGX2"/>
<dbReference type="EMBL" id="FNFU01000002">
    <property type="protein sequence ID" value="SDK01654.1"/>
    <property type="molecule type" value="Genomic_DNA"/>
</dbReference>
<dbReference type="Proteomes" id="UP000198701">
    <property type="component" value="Unassembled WGS sequence"/>
</dbReference>
<evidence type="ECO:0000313" key="2">
    <source>
        <dbReference type="EMBL" id="SDK01654.1"/>
    </source>
</evidence>
<reference evidence="2 3" key="1">
    <citation type="submission" date="2016-10" db="EMBL/GenBank/DDBJ databases">
        <authorList>
            <person name="de Groot N.N."/>
        </authorList>
    </citation>
    <scope>NUCLEOTIDE SEQUENCE [LARGE SCALE GENOMIC DNA]</scope>
    <source>
        <strain evidence="2 3">CGMCC 1.5382</strain>
    </source>
</reference>
<organism evidence="2 3">
    <name type="scientific">Cryobacterium psychrotolerans</name>
    <dbReference type="NCBI Taxonomy" id="386301"/>
    <lineage>
        <taxon>Bacteria</taxon>
        <taxon>Bacillati</taxon>
        <taxon>Actinomycetota</taxon>
        <taxon>Actinomycetes</taxon>
        <taxon>Micrococcales</taxon>
        <taxon>Microbacteriaceae</taxon>
        <taxon>Cryobacterium</taxon>
    </lineage>
</organism>
<evidence type="ECO:0000256" key="1">
    <source>
        <dbReference type="SAM" id="MobiDB-lite"/>
    </source>
</evidence>
<evidence type="ECO:0000313" key="3">
    <source>
        <dbReference type="Proteomes" id="UP000198701"/>
    </source>
</evidence>